<dbReference type="Pfam" id="PF06028">
    <property type="entry name" value="DUF915"/>
    <property type="match status" value="1"/>
</dbReference>
<dbReference type="SUPFAM" id="SSF53474">
    <property type="entry name" value="alpha/beta-Hydrolases"/>
    <property type="match status" value="1"/>
</dbReference>
<comment type="caution">
    <text evidence="1">The sequence shown here is derived from an EMBL/GenBank/DDBJ whole genome shotgun (WGS) entry which is preliminary data.</text>
</comment>
<reference evidence="1 2" key="1">
    <citation type="submission" date="2016-03" db="EMBL/GenBank/DDBJ databases">
        <title>Comparative genomics of 54 Lactobacillus plantarum strains reveals genomic uncoupling from niche constraints.</title>
        <authorList>
            <person name="Martino M.E."/>
        </authorList>
    </citation>
    <scope>NUCLEOTIDE SEQUENCE [LARGE SCALE GENOMIC DNA]</scope>
    <source>
        <strain evidence="1 2">NAB2</strain>
    </source>
</reference>
<dbReference type="InterPro" id="IPR029058">
    <property type="entry name" value="AB_hydrolase_fold"/>
</dbReference>
<gene>
    <name evidence="1" type="ORF">NAB2_1260</name>
</gene>
<evidence type="ECO:0000313" key="1">
    <source>
        <dbReference type="EMBL" id="KZV03626.1"/>
    </source>
</evidence>
<dbReference type="GO" id="GO:0016787">
    <property type="term" value="F:hydrolase activity"/>
    <property type="evidence" value="ECO:0007669"/>
    <property type="project" value="UniProtKB-KW"/>
</dbReference>
<keyword evidence="1" id="KW-0378">Hydrolase</keyword>
<protein>
    <submittedName>
        <fullName evidence="1">Cell surface hydrolase</fullName>
    </submittedName>
</protein>
<dbReference type="EMBL" id="LUXO01000024">
    <property type="protein sequence ID" value="KZV03626.1"/>
    <property type="molecule type" value="Genomic_DNA"/>
</dbReference>
<name>A0AAW3REJ3_LACPN</name>
<dbReference type="Gene3D" id="3.40.50.1820">
    <property type="entry name" value="alpha/beta hydrolase"/>
    <property type="match status" value="1"/>
</dbReference>
<proteinExistence type="predicted"/>
<dbReference type="InterPro" id="IPR010315">
    <property type="entry name" value="DUF915_hydro-like"/>
</dbReference>
<sequence>MLKRYWWRWLLGIGLLVGICWPAYTWSQANIKTLKNTGRTRMAPVIMVPGSSASQNRFDSLITELGKETPKKHSVLKLTVQTDGTIKYSGSIAANDNEPFIVIGFANNRDGKANIDKQAVWLNTAFKALVKTYHFNHFYALGHSNGGLIWTLFLERYLKESPKVHIDRLMTIASPYNMESTSTTAKTSMFKELYRYRTGLPESLTVYSIAGTENYTSDGTVPYNSVNYGKYIFQDQVKHFTEITVTGANTAHSDLPQNKQIVSLIRQYLLAETMPDKVRQKTHNGYKISYVVWQ</sequence>
<dbReference type="RefSeq" id="WP_063492945.1">
    <property type="nucleotide sequence ID" value="NZ_JACBJO010000010.1"/>
</dbReference>
<evidence type="ECO:0000313" key="2">
    <source>
        <dbReference type="Proteomes" id="UP000076872"/>
    </source>
</evidence>
<organism evidence="1 2">
    <name type="scientific">Lactiplantibacillus plantarum</name>
    <name type="common">Lactobacillus plantarum</name>
    <dbReference type="NCBI Taxonomy" id="1590"/>
    <lineage>
        <taxon>Bacteria</taxon>
        <taxon>Bacillati</taxon>
        <taxon>Bacillota</taxon>
        <taxon>Bacilli</taxon>
        <taxon>Lactobacillales</taxon>
        <taxon>Lactobacillaceae</taxon>
        <taxon>Lactiplantibacillus</taxon>
    </lineage>
</organism>
<dbReference type="AlphaFoldDB" id="A0AAW3REJ3"/>
<accession>A0AAW3REJ3</accession>
<dbReference type="Proteomes" id="UP000076872">
    <property type="component" value="Unassembled WGS sequence"/>
</dbReference>